<evidence type="ECO:0000313" key="8">
    <source>
        <dbReference type="EMBL" id="CAD8175776.1"/>
    </source>
</evidence>
<accession>A0A8S1VM45</accession>
<dbReference type="GO" id="GO:0005524">
    <property type="term" value="F:ATP binding"/>
    <property type="evidence" value="ECO:0007669"/>
    <property type="project" value="InterPro"/>
</dbReference>
<dbReference type="AlphaFoldDB" id="A0A8S1VM45"/>
<reference evidence="8" key="1">
    <citation type="submission" date="2021-01" db="EMBL/GenBank/DDBJ databases">
        <authorList>
            <consortium name="Genoscope - CEA"/>
            <person name="William W."/>
        </authorList>
    </citation>
    <scope>NUCLEOTIDE SEQUENCE</scope>
</reference>
<dbReference type="InterPro" id="IPR003593">
    <property type="entry name" value="AAA+_ATPase"/>
</dbReference>
<evidence type="ECO:0000256" key="6">
    <source>
        <dbReference type="SAM" id="Phobius"/>
    </source>
</evidence>
<dbReference type="PANTHER" id="PTHR48041:SF139">
    <property type="entry name" value="PROTEIN SCARLET"/>
    <property type="match status" value="1"/>
</dbReference>
<dbReference type="Proteomes" id="UP000683925">
    <property type="component" value="Unassembled WGS sequence"/>
</dbReference>
<evidence type="ECO:0000256" key="1">
    <source>
        <dbReference type="ARBA" id="ARBA00004141"/>
    </source>
</evidence>
<dbReference type="PROSITE" id="PS50893">
    <property type="entry name" value="ABC_TRANSPORTER_2"/>
    <property type="match status" value="1"/>
</dbReference>
<evidence type="ECO:0000256" key="4">
    <source>
        <dbReference type="ARBA" id="ARBA00022989"/>
    </source>
</evidence>
<keyword evidence="3 6" id="KW-0812">Transmembrane</keyword>
<feature type="transmembrane region" description="Helical" evidence="6">
    <location>
        <begin position="491"/>
        <end position="515"/>
    </location>
</feature>
<gene>
    <name evidence="8" type="ORF">POCTA_138.1.T0660053</name>
</gene>
<feature type="domain" description="ABC transporter" evidence="7">
    <location>
        <begin position="28"/>
        <end position="288"/>
    </location>
</feature>
<dbReference type="EMBL" id="CAJJDP010000065">
    <property type="protein sequence ID" value="CAD8175776.1"/>
    <property type="molecule type" value="Genomic_DNA"/>
</dbReference>
<keyword evidence="9" id="KW-1185">Reference proteome</keyword>
<sequence>MKVKNQKECQVSLPIRSESVSNTQVIDLKWNNVTVTLSQEIKKKTHVGESEYLIDKDSNKKYILQNVTGYALRGQLTAILGPSGAGKTTLVALLSQRYKGNNNITVNGTFLANNEEYVKFTDFGAFVMQDDLLMATLTVKETLLFSASLRLKGSQLDKILRVNELIKDLNLHLCQDTYVGDRMLKGISGGEKKRTAIGVELVCDPPVIILDEPTSGLDSYTAFICMNILKKIALKYQRTILFTIHQPSFDISSLFNRVIIMNNGQNVYQGNANEIIGYCEQIGLKVLAYSNPLDTIMNNLNPIYNNQQQLITYQNYQKYLELAVTSYTTQQNGIIKRRTQSSFGQEFKMLFWRAKTNFWRSPTLLRAKIIAAFILSIFIGSLYWNVGHEMPNQSPELTTYSEVTKFLQNMNGACFMGGTGAFFSALHPMMMLFPVERDIFLKEENTKLYKIIPYFITKILVEIPSNISVSIVLALILYWAFGFIWEVAKVIQFILITIAVSLSGNGIGIFTGCLFPDPKRAAQLGPVIMLPIQLFGGQLVNLKSIPKWISWFQYVSPFKYFLEAFGRTQLEDVNFQAIIKQGDSISIQMINPMQYYGRDFGLWNSIIVLFGVAIAFHILAVIMLKLLIKKLNV</sequence>
<dbReference type="Pfam" id="PF01061">
    <property type="entry name" value="ABC2_membrane"/>
    <property type="match status" value="1"/>
</dbReference>
<dbReference type="InterPro" id="IPR003439">
    <property type="entry name" value="ABC_transporter-like_ATP-bd"/>
</dbReference>
<dbReference type="InterPro" id="IPR013525">
    <property type="entry name" value="ABC2_TM"/>
</dbReference>
<comment type="caution">
    <text evidence="8">The sequence shown here is derived from an EMBL/GenBank/DDBJ whole genome shotgun (WGS) entry which is preliminary data.</text>
</comment>
<protein>
    <recommendedName>
        <fullName evidence="7">ABC transporter domain-containing protein</fullName>
    </recommendedName>
</protein>
<feature type="transmembrane region" description="Helical" evidence="6">
    <location>
        <begin position="467"/>
        <end position="485"/>
    </location>
</feature>
<dbReference type="GO" id="GO:0140359">
    <property type="term" value="F:ABC-type transporter activity"/>
    <property type="evidence" value="ECO:0007669"/>
    <property type="project" value="InterPro"/>
</dbReference>
<dbReference type="GO" id="GO:0016887">
    <property type="term" value="F:ATP hydrolysis activity"/>
    <property type="evidence" value="ECO:0007669"/>
    <property type="project" value="InterPro"/>
</dbReference>
<evidence type="ECO:0000313" key="9">
    <source>
        <dbReference type="Proteomes" id="UP000683925"/>
    </source>
</evidence>
<feature type="transmembrane region" description="Helical" evidence="6">
    <location>
        <begin position="602"/>
        <end position="628"/>
    </location>
</feature>
<feature type="transmembrane region" description="Helical" evidence="6">
    <location>
        <begin position="369"/>
        <end position="386"/>
    </location>
</feature>
<dbReference type="Pfam" id="PF00005">
    <property type="entry name" value="ABC_tran"/>
    <property type="match status" value="1"/>
</dbReference>
<name>A0A8S1VM45_PAROT</name>
<dbReference type="InterPro" id="IPR050352">
    <property type="entry name" value="ABCG_transporters"/>
</dbReference>
<dbReference type="Pfam" id="PF19055">
    <property type="entry name" value="ABC2_membrane_7"/>
    <property type="match status" value="1"/>
</dbReference>
<keyword evidence="2" id="KW-0813">Transport</keyword>
<dbReference type="InterPro" id="IPR043926">
    <property type="entry name" value="ABCG_dom"/>
</dbReference>
<dbReference type="OMA" id="YTAFICM"/>
<evidence type="ECO:0000256" key="5">
    <source>
        <dbReference type="ARBA" id="ARBA00023136"/>
    </source>
</evidence>
<organism evidence="8 9">
    <name type="scientific">Paramecium octaurelia</name>
    <dbReference type="NCBI Taxonomy" id="43137"/>
    <lineage>
        <taxon>Eukaryota</taxon>
        <taxon>Sar</taxon>
        <taxon>Alveolata</taxon>
        <taxon>Ciliophora</taxon>
        <taxon>Intramacronucleata</taxon>
        <taxon>Oligohymenophorea</taxon>
        <taxon>Peniculida</taxon>
        <taxon>Parameciidae</taxon>
        <taxon>Paramecium</taxon>
    </lineage>
</organism>
<evidence type="ECO:0000259" key="7">
    <source>
        <dbReference type="PROSITE" id="PS50893"/>
    </source>
</evidence>
<keyword evidence="4 6" id="KW-1133">Transmembrane helix</keyword>
<feature type="transmembrane region" description="Helical" evidence="6">
    <location>
        <begin position="406"/>
        <end position="426"/>
    </location>
</feature>
<dbReference type="SMART" id="SM00382">
    <property type="entry name" value="AAA"/>
    <property type="match status" value="1"/>
</dbReference>
<evidence type="ECO:0000256" key="3">
    <source>
        <dbReference type="ARBA" id="ARBA00022692"/>
    </source>
</evidence>
<dbReference type="OrthoDB" id="6512918at2759"/>
<dbReference type="GO" id="GO:0016020">
    <property type="term" value="C:membrane"/>
    <property type="evidence" value="ECO:0007669"/>
    <property type="project" value="UniProtKB-SubCell"/>
</dbReference>
<comment type="subcellular location">
    <subcellularLocation>
        <location evidence="1">Membrane</location>
        <topology evidence="1">Multi-pass membrane protein</topology>
    </subcellularLocation>
</comment>
<dbReference type="PANTHER" id="PTHR48041">
    <property type="entry name" value="ABC TRANSPORTER G FAMILY MEMBER 28"/>
    <property type="match status" value="1"/>
</dbReference>
<proteinExistence type="predicted"/>
<keyword evidence="5 6" id="KW-0472">Membrane</keyword>
<evidence type="ECO:0000256" key="2">
    <source>
        <dbReference type="ARBA" id="ARBA00022448"/>
    </source>
</evidence>